<evidence type="ECO:0000256" key="1">
    <source>
        <dbReference type="SAM" id="MobiDB-lite"/>
    </source>
</evidence>
<proteinExistence type="predicted"/>
<dbReference type="PANTHER" id="PTHR48258:SF9">
    <property type="entry name" value="OS01G0348150 PROTEIN"/>
    <property type="match status" value="1"/>
</dbReference>
<feature type="domain" description="DUF4216" evidence="2">
    <location>
        <begin position="1084"/>
        <end position="1149"/>
    </location>
</feature>
<reference evidence="6" key="1">
    <citation type="journal article" date="2017" name="Nature">
        <title>The sunflower genome provides insights into oil metabolism, flowering and Asterid evolution.</title>
        <authorList>
            <person name="Badouin H."/>
            <person name="Gouzy J."/>
            <person name="Grassa C.J."/>
            <person name="Murat F."/>
            <person name="Staton S.E."/>
            <person name="Cottret L."/>
            <person name="Lelandais-Briere C."/>
            <person name="Owens G.L."/>
            <person name="Carrere S."/>
            <person name="Mayjonade B."/>
            <person name="Legrand L."/>
            <person name="Gill N."/>
            <person name="Kane N.C."/>
            <person name="Bowers J.E."/>
            <person name="Hubner S."/>
            <person name="Bellec A."/>
            <person name="Berard A."/>
            <person name="Berges H."/>
            <person name="Blanchet N."/>
            <person name="Boniface M.C."/>
            <person name="Brunel D."/>
            <person name="Catrice O."/>
            <person name="Chaidir N."/>
            <person name="Claudel C."/>
            <person name="Donnadieu C."/>
            <person name="Faraut T."/>
            <person name="Fievet G."/>
            <person name="Helmstetter N."/>
            <person name="King M."/>
            <person name="Knapp S.J."/>
            <person name="Lai Z."/>
            <person name="Le Paslier M.C."/>
            <person name="Lippi Y."/>
            <person name="Lorenzon L."/>
            <person name="Mandel J.R."/>
            <person name="Marage G."/>
            <person name="Marchand G."/>
            <person name="Marquand E."/>
            <person name="Bret-Mestries E."/>
            <person name="Morien E."/>
            <person name="Nambeesan S."/>
            <person name="Nguyen T."/>
            <person name="Pegot-Espagnet P."/>
            <person name="Pouilly N."/>
            <person name="Raftis F."/>
            <person name="Sallet E."/>
            <person name="Schiex T."/>
            <person name="Thomas J."/>
            <person name="Vandecasteele C."/>
            <person name="Vares D."/>
            <person name="Vear F."/>
            <person name="Vautrin S."/>
            <person name="Crespi M."/>
            <person name="Mangin B."/>
            <person name="Burke J.M."/>
            <person name="Salse J."/>
            <person name="Munos S."/>
            <person name="Vincourt P."/>
            <person name="Rieseberg L.H."/>
            <person name="Langlade N.B."/>
        </authorList>
    </citation>
    <scope>NUCLEOTIDE SEQUENCE [LARGE SCALE GENOMIC DNA]</scope>
    <source>
        <strain evidence="6">cv. SF193</strain>
    </source>
</reference>
<feature type="compositionally biased region" description="Basic and acidic residues" evidence="1">
    <location>
        <begin position="630"/>
        <end position="641"/>
    </location>
</feature>
<dbReference type="Proteomes" id="UP000215914">
    <property type="component" value="Chromosome 13"/>
</dbReference>
<dbReference type="InterPro" id="IPR025452">
    <property type="entry name" value="DUF4218"/>
</dbReference>
<dbReference type="EMBL" id="CM007902">
    <property type="protein sequence ID" value="OTG01551.1"/>
    <property type="molecule type" value="Genomic_DNA"/>
</dbReference>
<dbReference type="Pfam" id="PF13960">
    <property type="entry name" value="DUF4218"/>
    <property type="match status" value="1"/>
</dbReference>
<dbReference type="Pfam" id="PF02992">
    <property type="entry name" value="Transposase_21"/>
    <property type="match status" value="1"/>
</dbReference>
<feature type="domain" description="DUF4218" evidence="3">
    <location>
        <begin position="808"/>
        <end position="912"/>
    </location>
</feature>
<evidence type="ECO:0000259" key="3">
    <source>
        <dbReference type="Pfam" id="PF13960"/>
    </source>
</evidence>
<accession>A0A251SVH2</accession>
<evidence type="ECO:0000259" key="4">
    <source>
        <dbReference type="Pfam" id="PF13963"/>
    </source>
</evidence>
<dbReference type="Pfam" id="PF13963">
    <property type="entry name" value="Transpos_assoc"/>
    <property type="match status" value="1"/>
</dbReference>
<name>A0A251SVH2_HELAN</name>
<feature type="region of interest" description="Disordered" evidence="1">
    <location>
        <begin position="619"/>
        <end position="641"/>
    </location>
</feature>
<dbReference type="InterPro" id="IPR004242">
    <property type="entry name" value="Transposase_21"/>
</dbReference>
<dbReference type="Pfam" id="PF13952">
    <property type="entry name" value="DUF4216"/>
    <property type="match status" value="1"/>
</dbReference>
<organism evidence="5 6">
    <name type="scientific">Helianthus annuus</name>
    <name type="common">Common sunflower</name>
    <dbReference type="NCBI Taxonomy" id="4232"/>
    <lineage>
        <taxon>Eukaryota</taxon>
        <taxon>Viridiplantae</taxon>
        <taxon>Streptophyta</taxon>
        <taxon>Embryophyta</taxon>
        <taxon>Tracheophyta</taxon>
        <taxon>Spermatophyta</taxon>
        <taxon>Magnoliopsida</taxon>
        <taxon>eudicotyledons</taxon>
        <taxon>Gunneridae</taxon>
        <taxon>Pentapetalae</taxon>
        <taxon>asterids</taxon>
        <taxon>campanulids</taxon>
        <taxon>Asterales</taxon>
        <taxon>Asteraceae</taxon>
        <taxon>Asteroideae</taxon>
        <taxon>Heliantheae alliance</taxon>
        <taxon>Heliantheae</taxon>
        <taxon>Helianthus</taxon>
    </lineage>
</organism>
<evidence type="ECO:0000313" key="6">
    <source>
        <dbReference type="Proteomes" id="UP000215914"/>
    </source>
</evidence>
<protein>
    <submittedName>
        <fullName evidence="5">Putative transposon, En/Spm-like protein</fullName>
    </submittedName>
</protein>
<keyword evidence="6" id="KW-1185">Reference proteome</keyword>
<gene>
    <name evidence="5" type="ORF">HannXRQ_Chr13g0403301</name>
</gene>
<dbReference type="STRING" id="4232.A0A251SVH2"/>
<dbReference type="AlphaFoldDB" id="A0A251SVH2"/>
<dbReference type="InterPro" id="IPR029480">
    <property type="entry name" value="Transpos_assoc"/>
</dbReference>
<dbReference type="InParanoid" id="A0A251SVH2"/>
<evidence type="ECO:0000259" key="2">
    <source>
        <dbReference type="Pfam" id="PF13952"/>
    </source>
</evidence>
<dbReference type="PANTHER" id="PTHR48258">
    <property type="entry name" value="DUF4218 DOMAIN-CONTAINING PROTEIN-RELATED"/>
    <property type="match status" value="1"/>
</dbReference>
<feature type="domain" description="Transposase-associated" evidence="4">
    <location>
        <begin position="106"/>
        <end position="188"/>
    </location>
</feature>
<dbReference type="InterPro" id="IPR025312">
    <property type="entry name" value="DUF4216"/>
</dbReference>
<dbReference type="OMA" id="IINMADK"/>
<evidence type="ECO:0000313" key="5">
    <source>
        <dbReference type="EMBL" id="OTG01551.1"/>
    </source>
</evidence>
<sequence>MARWFRVRGDQLGNQSHGFGWPYGPVALVTPFSFSFPVKIPAVQLMGALYMGIKLVLRVDKKQLHIYEPCCYEKKAACSTILKAAYIQTLLLRKEGCIIRNYKAVSWMLTDRTKKPYMDGVAAFLDYAVRNLKMSTNIDPKKTKQKTKIPCPCINCLNHYSLPLDEVDHHLFNKGIDPNYTRWIKHGEKDEPVKNVLHTEYFDTEIPTDATETIEMVNATEDNFTEDYEKLQELLVDAEKPLYKGCPNFTKLSALVQLVNLKSKHGVSDKCFTELLVLLKKMLPEGNEMVNNTYEAKKTMKAMGSGYTRIHVCINDCILYRKEYKDLVVCPTCGKSRWKVDENTKIMYENIPAKVMWYFPIIPRLKRLFQAKSIAKDLLWHATSSKKPGVLRHPSDSPAWQAIDNQFPEIADDPRNLRLGISTDGVDVNRGNRNHSVWPVLAVIYNLPPWLCMKRRFIMLSVLISGTPGNDIDVFLDPLIDDLQLLFEEGVETYDAYAQEKFILRAVVLWTINDYPALGTLCGCPYSGFHGCVVCRKETQCCRLPFSSKQSYAGHRRYLPYNHPFRKQTKAFNGKQEWGTTTNPMTGEEIFSEVKYVKNIWGKGFKDKVSGILETSTGRGGKTIKRKRNTSKECDSSNSGHKEPTYWKKFNIWYRRLRYWRYNCVQHCIDFMHIEKNVAESIVGTLLNVPGKTKDGLNARLDLAHFGLKQELQAKKQGNKTILPAACYTLTKDEKDKFFETLYNLRVPQGYCSNFSSLVNRKDRKLVGLKSHDYHMLMQQFLPIAIRSIMPEPTRYAIIRFCFFFKSICSKEIRVEELDKLQEELCVTLCLLEKYFPPSFFDIMIHLTVHLTREVKLCGPICFRWMYPFERCMKVIKGHVRNKTYPEGCIAEENIAEETIEFFSEYQKNMKTIGIPPYKYKTSENDNGEGNPLSAGKPVLVSPELFLKAHFYVLQNTPEIVPYIEQHMTFLKNRHGGKPQAWLEKEHNTTFGHWLRNKVEKELAVSTESISETVKWISHGAHSNVLKYDVYEINGYTFRTKARDGGVYQNSGVGVEATDMHISKEVVTYRKNFYYGVLREIWVLDYHIKRIPLFLCDWVENRNGVKQDSLGYTLVELNRLGHKDDPFILASQARQVFYVKDQLDKKMSIVFMTPPKNYRDSYDDVDEEFSTVIFPHNDNILPRVDPLDMGNESRDDYYRTDCNGIVLRNAD</sequence>